<keyword evidence="5 7" id="KW-0009">Actin-binding</keyword>
<gene>
    <name evidence="11" type="ORF">CGI_10016382</name>
</gene>
<feature type="compositionally biased region" description="Polar residues" evidence="9">
    <location>
        <begin position="272"/>
        <end position="296"/>
    </location>
</feature>
<dbReference type="FunFam" id="1.20.5.340:FF:000012">
    <property type="entry name" value="Wiskott-Aldrich syndrome protein family member 1"/>
    <property type="match status" value="1"/>
</dbReference>
<dbReference type="GO" id="GO:2000601">
    <property type="term" value="P:positive regulation of Arp2/3 complex-mediated actin nucleation"/>
    <property type="evidence" value="ECO:0007669"/>
    <property type="project" value="TreeGrafter"/>
</dbReference>
<evidence type="ECO:0000313" key="11">
    <source>
        <dbReference type="EMBL" id="EKC34794.1"/>
    </source>
</evidence>
<comment type="subunit">
    <text evidence="7">Binds actin and the Arp2/3 complex.</text>
</comment>
<dbReference type="GO" id="GO:0071933">
    <property type="term" value="F:Arp2/3 complex binding"/>
    <property type="evidence" value="ECO:0007669"/>
    <property type="project" value="TreeGrafter"/>
</dbReference>
<accession>K1QU51</accession>
<feature type="compositionally biased region" description="Low complexity" evidence="9">
    <location>
        <begin position="433"/>
        <end position="450"/>
    </location>
</feature>
<dbReference type="GO" id="GO:0003779">
    <property type="term" value="F:actin binding"/>
    <property type="evidence" value="ECO:0007669"/>
    <property type="project" value="UniProtKB-UniRule"/>
</dbReference>
<comment type="similarity">
    <text evidence="2 7">Belongs to the SCAR/WAVE family.</text>
</comment>
<dbReference type="Proteomes" id="UP000005408">
    <property type="component" value="Unassembled WGS sequence"/>
</dbReference>
<feature type="compositionally biased region" description="Pro residues" evidence="9">
    <location>
        <begin position="341"/>
        <end position="350"/>
    </location>
</feature>
<comment type="subcellular location">
    <subcellularLocation>
        <location evidence="1 7">Cytoplasm</location>
        <location evidence="1 7">Cytoskeleton</location>
    </subcellularLocation>
</comment>
<keyword evidence="8" id="KW-0175">Coiled coil</keyword>
<evidence type="ECO:0000256" key="3">
    <source>
        <dbReference type="ARBA" id="ARBA00022490"/>
    </source>
</evidence>
<evidence type="ECO:0000256" key="6">
    <source>
        <dbReference type="ARBA" id="ARBA00023212"/>
    </source>
</evidence>
<reference evidence="12" key="2">
    <citation type="submission" date="2022-08" db="UniProtKB">
        <authorList>
            <consortium name="EnsemblMetazoa"/>
        </authorList>
    </citation>
    <scope>IDENTIFICATION</scope>
    <source>
        <strain evidence="12">05x7-T-G4-1.051#20</strain>
    </source>
</reference>
<dbReference type="Gene3D" id="6.10.280.150">
    <property type="match status" value="2"/>
</dbReference>
<dbReference type="EMBL" id="JH817213">
    <property type="protein sequence ID" value="EKC34794.1"/>
    <property type="molecule type" value="Genomic_DNA"/>
</dbReference>
<feature type="coiled-coil region" evidence="8">
    <location>
        <begin position="59"/>
        <end position="86"/>
    </location>
</feature>
<evidence type="ECO:0000313" key="13">
    <source>
        <dbReference type="Proteomes" id="UP000005408"/>
    </source>
</evidence>
<dbReference type="PROSITE" id="PS51082">
    <property type="entry name" value="WH2"/>
    <property type="match status" value="1"/>
</dbReference>
<proteinExistence type="inferred from homology"/>
<evidence type="ECO:0000256" key="7">
    <source>
        <dbReference type="RuleBase" id="RU367034"/>
    </source>
</evidence>
<feature type="compositionally biased region" description="Basic and acidic residues" evidence="9">
    <location>
        <begin position="186"/>
        <end position="212"/>
    </location>
</feature>
<name>K1QU51_MAGGI</name>
<dbReference type="GO" id="GO:0005856">
    <property type="term" value="C:cytoskeleton"/>
    <property type="evidence" value="ECO:0007669"/>
    <property type="project" value="UniProtKB-SubCell"/>
</dbReference>
<feature type="compositionally biased region" description="Pro residues" evidence="9">
    <location>
        <begin position="318"/>
        <end position="327"/>
    </location>
</feature>
<dbReference type="Gene3D" id="1.20.5.340">
    <property type="match status" value="1"/>
</dbReference>
<evidence type="ECO:0000256" key="4">
    <source>
        <dbReference type="ARBA" id="ARBA00022553"/>
    </source>
</evidence>
<keyword evidence="13" id="KW-1185">Reference proteome</keyword>
<feature type="compositionally biased region" description="Basic and acidic residues" evidence="9">
    <location>
        <begin position="477"/>
        <end position="495"/>
    </location>
</feature>
<dbReference type="EnsemblMetazoa" id="G18438.2">
    <property type="protein sequence ID" value="G18438.2:cds"/>
    <property type="gene ID" value="G18438"/>
</dbReference>
<dbReference type="PANTHER" id="PTHR12902:SF1">
    <property type="entry name" value="WISKOTT-ALDRICH SYNDROME PROTEIN FAMILY MEMBER"/>
    <property type="match status" value="1"/>
</dbReference>
<dbReference type="EnsemblMetazoa" id="G18438.1">
    <property type="protein sequence ID" value="G18438.1:cds"/>
    <property type="gene ID" value="G18438"/>
</dbReference>
<reference evidence="11" key="1">
    <citation type="journal article" date="2012" name="Nature">
        <title>The oyster genome reveals stress adaptation and complexity of shell formation.</title>
        <authorList>
            <person name="Zhang G."/>
            <person name="Fang X."/>
            <person name="Guo X."/>
            <person name="Li L."/>
            <person name="Luo R."/>
            <person name="Xu F."/>
            <person name="Yang P."/>
            <person name="Zhang L."/>
            <person name="Wang X."/>
            <person name="Qi H."/>
            <person name="Xiong Z."/>
            <person name="Que H."/>
            <person name="Xie Y."/>
            <person name="Holland P.W."/>
            <person name="Paps J."/>
            <person name="Zhu Y."/>
            <person name="Wu F."/>
            <person name="Chen Y."/>
            <person name="Wang J."/>
            <person name="Peng C."/>
            <person name="Meng J."/>
            <person name="Yang L."/>
            <person name="Liu J."/>
            <person name="Wen B."/>
            <person name="Zhang N."/>
            <person name="Huang Z."/>
            <person name="Zhu Q."/>
            <person name="Feng Y."/>
            <person name="Mount A."/>
            <person name="Hedgecock D."/>
            <person name="Xu Z."/>
            <person name="Liu Y."/>
            <person name="Domazet-Loso T."/>
            <person name="Du Y."/>
            <person name="Sun X."/>
            <person name="Zhang S."/>
            <person name="Liu B."/>
            <person name="Cheng P."/>
            <person name="Jiang X."/>
            <person name="Li J."/>
            <person name="Fan D."/>
            <person name="Wang W."/>
            <person name="Fu W."/>
            <person name="Wang T."/>
            <person name="Wang B."/>
            <person name="Zhang J."/>
            <person name="Peng Z."/>
            <person name="Li Y."/>
            <person name="Li N."/>
            <person name="Wang J."/>
            <person name="Chen M."/>
            <person name="He Y."/>
            <person name="Tan F."/>
            <person name="Song X."/>
            <person name="Zheng Q."/>
            <person name="Huang R."/>
            <person name="Yang H."/>
            <person name="Du X."/>
            <person name="Chen L."/>
            <person name="Yang M."/>
            <person name="Gaffney P.M."/>
            <person name="Wang S."/>
            <person name="Luo L."/>
            <person name="She Z."/>
            <person name="Ming Y."/>
            <person name="Huang W."/>
            <person name="Zhang S."/>
            <person name="Huang B."/>
            <person name="Zhang Y."/>
            <person name="Qu T."/>
            <person name="Ni P."/>
            <person name="Miao G."/>
            <person name="Wang J."/>
            <person name="Wang Q."/>
            <person name="Steinberg C.E."/>
            <person name="Wang H."/>
            <person name="Li N."/>
            <person name="Qian L."/>
            <person name="Zhang G."/>
            <person name="Li Y."/>
            <person name="Yang H."/>
            <person name="Liu X."/>
            <person name="Wang J."/>
            <person name="Yin Y."/>
            <person name="Wang J."/>
        </authorList>
    </citation>
    <scope>NUCLEOTIDE SEQUENCE [LARGE SCALE GENOMIC DNA]</scope>
    <source>
        <strain evidence="11">05x7-T-G4-1.051#20</strain>
    </source>
</reference>
<keyword evidence="4" id="KW-0597">Phosphoprotein</keyword>
<dbReference type="AlphaFoldDB" id="K1QU51"/>
<evidence type="ECO:0000256" key="8">
    <source>
        <dbReference type="SAM" id="Coils"/>
    </source>
</evidence>
<dbReference type="HOGENOM" id="CLU_036022_1_0_1"/>
<feature type="compositionally biased region" description="Acidic residues" evidence="9">
    <location>
        <begin position="521"/>
        <end position="534"/>
    </location>
</feature>
<keyword evidence="3 7" id="KW-0963">Cytoplasm</keyword>
<dbReference type="OMA" id="FFFDLWK"/>
<dbReference type="InterPro" id="IPR028288">
    <property type="entry name" value="SCAR/WAVE_fam"/>
</dbReference>
<protein>
    <recommendedName>
        <fullName evidence="7">Wiskott-Aldrich syndrome protein family member</fullName>
        <shortName evidence="7">WASP family protein member</shortName>
    </recommendedName>
</protein>
<evidence type="ECO:0000259" key="10">
    <source>
        <dbReference type="PROSITE" id="PS51082"/>
    </source>
</evidence>
<evidence type="ECO:0000256" key="2">
    <source>
        <dbReference type="ARBA" id="ARBA00006993"/>
    </source>
</evidence>
<feature type="region of interest" description="Disordered" evidence="9">
    <location>
        <begin position="515"/>
        <end position="534"/>
    </location>
</feature>
<dbReference type="GO" id="GO:0030036">
    <property type="term" value="P:actin cytoskeleton organization"/>
    <property type="evidence" value="ECO:0007669"/>
    <property type="project" value="UniProtKB-UniRule"/>
</dbReference>
<feature type="compositionally biased region" description="Basic and acidic residues" evidence="9">
    <location>
        <begin position="238"/>
        <end position="251"/>
    </location>
</feature>
<sequence length="534" mass="60295">MPFIQRCLEPINVSRVEVEKGIKNELECVTNHTLSNIILQLSSLSKHAEDMFTELSIEVKTFTDRTQHLQGRIDQLQEKVTRLDAAGELVSIHELHLRKPFKSSTQHDQQVVSRSTIPRCILKAYSHCDPTPALTKLNPYREDGRDSVKFYTDPGYFFELWFQDIQKDIETKKTELKARKKKRPQKVGEQRKKPRKVEPKAQKFQDMKHGVEFSDYADPAKLRAQSNSQPRPESLEVNQRRQENAHYDQKATRPPNGPQSQYSQDVSRHTNNENNNHFVQTGNHHPPSMHQNQFSPHNRVADNRGSSSSIGSNIMRPNQPPPAPPPHLANLPHHSPQRDSLPPPPPPPPLPEDEDPRRYQPSPEITRVPTTHRPSPARQEVDLLPPPPPPPLSPEQNLPPPPPPPPVHSGMAPPPPPPPPPPMSMTNGVDDNSSTGSGQSSSIGSAIMSSPKLKPTPKQPAVVDERSNLLAQIRLGTHKEKLRKVEEKEKERSDKSTPGGNFDVHSIMNRAFEMRRKVIEESEEEDGSSDDEWD</sequence>
<dbReference type="OrthoDB" id="1060785at2759"/>
<dbReference type="GO" id="GO:0034237">
    <property type="term" value="F:protein kinase A regulatory subunit binding"/>
    <property type="evidence" value="ECO:0007669"/>
    <property type="project" value="TreeGrafter"/>
</dbReference>
<comment type="function">
    <text evidence="7">Downstream effector molecule involved in the transmission of signals from tyrosine kinase receptors and small GTPases to the actin cytoskeleton. Promotes formation of actin filaments. Part of the WAVE complex that regulates lamellipodia formation. The WAVE complex regulates actin filament reorganization via its interaction with the Arp2/3 complex.</text>
</comment>
<evidence type="ECO:0000256" key="1">
    <source>
        <dbReference type="ARBA" id="ARBA00004245"/>
    </source>
</evidence>
<dbReference type="InterPro" id="IPR003124">
    <property type="entry name" value="WH2_dom"/>
</dbReference>
<evidence type="ECO:0000313" key="12">
    <source>
        <dbReference type="EnsemblMetazoa" id="G18438.1:cds"/>
    </source>
</evidence>
<dbReference type="PANTHER" id="PTHR12902">
    <property type="entry name" value="WASP-1"/>
    <property type="match status" value="1"/>
</dbReference>
<evidence type="ECO:0000256" key="9">
    <source>
        <dbReference type="SAM" id="MobiDB-lite"/>
    </source>
</evidence>
<feature type="compositionally biased region" description="Pro residues" evidence="9">
    <location>
        <begin position="384"/>
        <end position="423"/>
    </location>
</feature>
<feature type="compositionally biased region" description="Low complexity" evidence="9">
    <location>
        <begin position="303"/>
        <end position="317"/>
    </location>
</feature>
<organism evidence="11">
    <name type="scientific">Magallana gigas</name>
    <name type="common">Pacific oyster</name>
    <name type="synonym">Crassostrea gigas</name>
    <dbReference type="NCBI Taxonomy" id="29159"/>
    <lineage>
        <taxon>Eukaryota</taxon>
        <taxon>Metazoa</taxon>
        <taxon>Spiralia</taxon>
        <taxon>Lophotrochozoa</taxon>
        <taxon>Mollusca</taxon>
        <taxon>Bivalvia</taxon>
        <taxon>Autobranchia</taxon>
        <taxon>Pteriomorphia</taxon>
        <taxon>Ostreida</taxon>
        <taxon>Ostreoidea</taxon>
        <taxon>Ostreidae</taxon>
        <taxon>Magallana</taxon>
    </lineage>
</organism>
<evidence type="ECO:0000256" key="5">
    <source>
        <dbReference type="ARBA" id="ARBA00023203"/>
    </source>
</evidence>
<dbReference type="KEGG" id="crg:105337059"/>
<keyword evidence="6 7" id="KW-0206">Cytoskeleton</keyword>
<feature type="region of interest" description="Disordered" evidence="9">
    <location>
        <begin position="175"/>
        <end position="508"/>
    </location>
</feature>
<feature type="domain" description="WH2" evidence="10">
    <location>
        <begin position="465"/>
        <end position="485"/>
    </location>
</feature>